<organism evidence="6 7">
    <name type="scientific">Comamonas guangdongensis</name>
    <dbReference type="NCBI Taxonomy" id="510515"/>
    <lineage>
        <taxon>Bacteria</taxon>
        <taxon>Pseudomonadati</taxon>
        <taxon>Pseudomonadota</taxon>
        <taxon>Betaproteobacteria</taxon>
        <taxon>Burkholderiales</taxon>
        <taxon>Comamonadaceae</taxon>
        <taxon>Comamonas</taxon>
    </lineage>
</organism>
<feature type="domain" description="Ketoreductase" evidence="5">
    <location>
        <begin position="2"/>
        <end position="189"/>
    </location>
</feature>
<dbReference type="CDD" id="cd05233">
    <property type="entry name" value="SDR_c"/>
    <property type="match status" value="1"/>
</dbReference>
<dbReference type="PROSITE" id="PS00061">
    <property type="entry name" value="ADH_SHORT"/>
    <property type="match status" value="1"/>
</dbReference>
<dbReference type="Gene3D" id="3.40.50.720">
    <property type="entry name" value="NAD(P)-binding Rossmann-like Domain"/>
    <property type="match status" value="1"/>
</dbReference>
<dbReference type="Pfam" id="PF00106">
    <property type="entry name" value="adh_short"/>
    <property type="match status" value="1"/>
</dbReference>
<name>A0ABV3ZVA5_9BURK</name>
<dbReference type="InterPro" id="IPR036291">
    <property type="entry name" value="NAD(P)-bd_dom_sf"/>
</dbReference>
<dbReference type="RefSeq" id="WP_369338662.1">
    <property type="nucleotide sequence ID" value="NZ_JBFYGN010000011.1"/>
</dbReference>
<dbReference type="SMART" id="SM00822">
    <property type="entry name" value="PKS_KR"/>
    <property type="match status" value="1"/>
</dbReference>
<dbReference type="InterPro" id="IPR002347">
    <property type="entry name" value="SDR_fam"/>
</dbReference>
<keyword evidence="7" id="KW-1185">Reference proteome</keyword>
<sequence length="269" mass="28277">MSVAVITGAASGIGAGLARLAAAKGMNVVLADRDLAGLEQVAAAIKAQGGSALAVATDVTQQASLDALADKAYAAYGQVDLLFNNAGVLSTGNCWEISDAKWQQSWQVNVNGIVNGLRAFVPRLLQANRPARIINTASMGGFLPSPMMAPYTATKFAVVALTESLATELAALNGKIKVSLLAPGPVKTAIFREAPSEASSDFHGMMSGLLEQNGLTPDEFAEHVFAAIERGEYWIIPQPEMLDPLLQARNKIIETRADPVFAWAPETAD</sequence>
<dbReference type="Proteomes" id="UP001561046">
    <property type="component" value="Unassembled WGS sequence"/>
</dbReference>
<reference evidence="6 7" key="1">
    <citation type="journal article" date="2013" name="Int. J. Syst. Evol. Microbiol.">
        <title>Comamonas guangdongensis sp. nov., isolated from subterranean forest sediment, and emended description of the genus Comamonas.</title>
        <authorList>
            <person name="Zhang J."/>
            <person name="Wang Y."/>
            <person name="Zhou S."/>
            <person name="Wu C."/>
            <person name="He J."/>
            <person name="Li F."/>
        </authorList>
    </citation>
    <scope>NUCLEOTIDE SEQUENCE [LARGE SCALE GENOMIC DNA]</scope>
    <source>
        <strain evidence="6 7">CCTCC AB2011133</strain>
    </source>
</reference>
<proteinExistence type="inferred from homology"/>
<dbReference type="PRINTS" id="PR00080">
    <property type="entry name" value="SDRFAMILY"/>
</dbReference>
<protein>
    <submittedName>
        <fullName evidence="6">SDR family NAD(P)-dependent oxidoreductase</fullName>
    </submittedName>
</protein>
<evidence type="ECO:0000256" key="2">
    <source>
        <dbReference type="ARBA" id="ARBA00022857"/>
    </source>
</evidence>
<keyword evidence="2" id="KW-0521">NADP</keyword>
<dbReference type="PANTHER" id="PTHR43391">
    <property type="entry name" value="RETINOL DEHYDROGENASE-RELATED"/>
    <property type="match status" value="1"/>
</dbReference>
<comment type="similarity">
    <text evidence="1 4">Belongs to the short-chain dehydrogenases/reductases (SDR) family.</text>
</comment>
<gene>
    <name evidence="6" type="ORF">AB6724_11515</name>
</gene>
<evidence type="ECO:0000313" key="7">
    <source>
        <dbReference type="Proteomes" id="UP001561046"/>
    </source>
</evidence>
<accession>A0ABV3ZVA5</accession>
<dbReference type="PRINTS" id="PR00081">
    <property type="entry name" value="GDHRDH"/>
</dbReference>
<comment type="caution">
    <text evidence="6">The sequence shown here is derived from an EMBL/GenBank/DDBJ whole genome shotgun (WGS) entry which is preliminary data.</text>
</comment>
<dbReference type="InterPro" id="IPR020904">
    <property type="entry name" value="Sc_DH/Rdtase_CS"/>
</dbReference>
<dbReference type="EMBL" id="JBFYGN010000011">
    <property type="protein sequence ID" value="MEX8193465.1"/>
    <property type="molecule type" value="Genomic_DNA"/>
</dbReference>
<evidence type="ECO:0000259" key="5">
    <source>
        <dbReference type="SMART" id="SM00822"/>
    </source>
</evidence>
<keyword evidence="3" id="KW-0560">Oxidoreductase</keyword>
<evidence type="ECO:0000256" key="1">
    <source>
        <dbReference type="ARBA" id="ARBA00006484"/>
    </source>
</evidence>
<evidence type="ECO:0000313" key="6">
    <source>
        <dbReference type="EMBL" id="MEX8193465.1"/>
    </source>
</evidence>
<evidence type="ECO:0000256" key="4">
    <source>
        <dbReference type="RuleBase" id="RU000363"/>
    </source>
</evidence>
<evidence type="ECO:0000256" key="3">
    <source>
        <dbReference type="ARBA" id="ARBA00023002"/>
    </source>
</evidence>
<dbReference type="SUPFAM" id="SSF51735">
    <property type="entry name" value="NAD(P)-binding Rossmann-fold domains"/>
    <property type="match status" value="1"/>
</dbReference>
<dbReference type="PANTHER" id="PTHR43391:SF14">
    <property type="entry name" value="DEHYDROGENASE_REDUCTASE SDR FAMILY PROTEIN 7-LIKE"/>
    <property type="match status" value="1"/>
</dbReference>
<dbReference type="InterPro" id="IPR057326">
    <property type="entry name" value="KR_dom"/>
</dbReference>